<dbReference type="EMBL" id="BKCJ010558535">
    <property type="protein sequence ID" value="GFB13012.1"/>
    <property type="molecule type" value="Genomic_DNA"/>
</dbReference>
<evidence type="ECO:0000256" key="1">
    <source>
        <dbReference type="SAM" id="MobiDB-lite"/>
    </source>
</evidence>
<reference evidence="2" key="1">
    <citation type="journal article" date="2019" name="Sci. Rep.">
        <title>Draft genome of Tanacetum cinerariifolium, the natural source of mosquito coil.</title>
        <authorList>
            <person name="Yamashiro T."/>
            <person name="Shiraishi A."/>
            <person name="Satake H."/>
            <person name="Nakayama K."/>
        </authorList>
    </citation>
    <scope>NUCLEOTIDE SEQUENCE</scope>
</reference>
<name>A0A699KVK5_TANCI</name>
<dbReference type="AlphaFoldDB" id="A0A699KVK5"/>
<feature type="compositionally biased region" description="Basic and acidic residues" evidence="1">
    <location>
        <begin position="83"/>
        <end position="94"/>
    </location>
</feature>
<protein>
    <submittedName>
        <fullName evidence="2">Uncharacterized protein</fullName>
    </submittedName>
</protein>
<accession>A0A699KVK5</accession>
<evidence type="ECO:0000313" key="2">
    <source>
        <dbReference type="EMBL" id="GFB13012.1"/>
    </source>
</evidence>
<feature type="region of interest" description="Disordered" evidence="1">
    <location>
        <begin position="62"/>
        <end position="112"/>
    </location>
</feature>
<sequence>KKQVGGEWIIEREMMMISKDGTISKFHGYHSSKEEEPIGQSRALNKYGFVDHPELQRNEFSSHRLPQRKGNMNGWLIEDEDGPLEHEASDKEVDSDLESIASSKPMMKKKTKADPDHAYRICLYCSK</sequence>
<organism evidence="2">
    <name type="scientific">Tanacetum cinerariifolium</name>
    <name type="common">Dalmatian daisy</name>
    <name type="synonym">Chrysanthemum cinerariifolium</name>
    <dbReference type="NCBI Taxonomy" id="118510"/>
    <lineage>
        <taxon>Eukaryota</taxon>
        <taxon>Viridiplantae</taxon>
        <taxon>Streptophyta</taxon>
        <taxon>Embryophyta</taxon>
        <taxon>Tracheophyta</taxon>
        <taxon>Spermatophyta</taxon>
        <taxon>Magnoliopsida</taxon>
        <taxon>eudicotyledons</taxon>
        <taxon>Gunneridae</taxon>
        <taxon>Pentapetalae</taxon>
        <taxon>asterids</taxon>
        <taxon>campanulids</taxon>
        <taxon>Asterales</taxon>
        <taxon>Asteraceae</taxon>
        <taxon>Asteroideae</taxon>
        <taxon>Anthemideae</taxon>
        <taxon>Anthemidinae</taxon>
        <taxon>Tanacetum</taxon>
    </lineage>
</organism>
<comment type="caution">
    <text evidence="2">The sequence shown here is derived from an EMBL/GenBank/DDBJ whole genome shotgun (WGS) entry which is preliminary data.</text>
</comment>
<feature type="non-terminal residue" evidence="2">
    <location>
        <position position="1"/>
    </location>
</feature>
<proteinExistence type="predicted"/>
<gene>
    <name evidence="2" type="ORF">Tci_684983</name>
</gene>